<sequence>MAIHQHIPLLLFLGAAGVSGLAPRRASPLIKLTCAAATKYTWKTLYHYCVHMLSADPRATFAADARGLAVVAASLTAANVTSTVRALRDLVGSIQQCLDMYRDMNGWVVGAVDDLRAGRVEAAWLALKDASYQPGYCELALMEGNSTPKDPVSDGNNASDWMSAMAADIAETLHDHRAGSP</sequence>
<evidence type="ECO:0000313" key="7">
    <source>
        <dbReference type="Proteomes" id="UP000015106"/>
    </source>
</evidence>
<dbReference type="Proteomes" id="UP000015106">
    <property type="component" value="Chromosome 3"/>
</dbReference>
<evidence type="ECO:0000256" key="3">
    <source>
        <dbReference type="ARBA" id="ARBA00038471"/>
    </source>
</evidence>
<name>A0A8R7TR95_TRIUA</name>
<comment type="similarity">
    <text evidence="3">Belongs to the PMEI family.</text>
</comment>
<dbReference type="PANTHER" id="PTHR35357">
    <property type="entry name" value="OS02G0537100 PROTEIN"/>
    <property type="match status" value="1"/>
</dbReference>
<organism evidence="6 7">
    <name type="scientific">Triticum urartu</name>
    <name type="common">Red wild einkorn</name>
    <name type="synonym">Crithodium urartu</name>
    <dbReference type="NCBI Taxonomy" id="4572"/>
    <lineage>
        <taxon>Eukaryota</taxon>
        <taxon>Viridiplantae</taxon>
        <taxon>Streptophyta</taxon>
        <taxon>Embryophyta</taxon>
        <taxon>Tracheophyta</taxon>
        <taxon>Spermatophyta</taxon>
        <taxon>Magnoliopsida</taxon>
        <taxon>Liliopsida</taxon>
        <taxon>Poales</taxon>
        <taxon>Poaceae</taxon>
        <taxon>BOP clade</taxon>
        <taxon>Pooideae</taxon>
        <taxon>Triticodae</taxon>
        <taxon>Triticeae</taxon>
        <taxon>Triticinae</taxon>
        <taxon>Triticum</taxon>
    </lineage>
</organism>
<dbReference type="EnsemblPlants" id="TuG1812G0300000848.01.T01">
    <property type="protein sequence ID" value="TuG1812G0300000848.01.T01.cds450873"/>
    <property type="gene ID" value="TuG1812G0300000848.01"/>
</dbReference>
<dbReference type="NCBIfam" id="TIGR01614">
    <property type="entry name" value="PME_inhib"/>
    <property type="match status" value="1"/>
</dbReference>
<feature type="chain" id="PRO_5035716011" description="Pectinesterase inhibitor domain-containing protein" evidence="4">
    <location>
        <begin position="21"/>
        <end position="181"/>
    </location>
</feature>
<dbReference type="Gene3D" id="1.20.140.40">
    <property type="entry name" value="Invertase/pectin methylesterase inhibitor family protein"/>
    <property type="match status" value="1"/>
</dbReference>
<dbReference type="SMART" id="SM00856">
    <property type="entry name" value="PMEI"/>
    <property type="match status" value="1"/>
</dbReference>
<evidence type="ECO:0000256" key="2">
    <source>
        <dbReference type="ARBA" id="ARBA00023157"/>
    </source>
</evidence>
<reference evidence="7" key="1">
    <citation type="journal article" date="2013" name="Nature">
        <title>Draft genome of the wheat A-genome progenitor Triticum urartu.</title>
        <authorList>
            <person name="Ling H.Q."/>
            <person name="Zhao S."/>
            <person name="Liu D."/>
            <person name="Wang J."/>
            <person name="Sun H."/>
            <person name="Zhang C."/>
            <person name="Fan H."/>
            <person name="Li D."/>
            <person name="Dong L."/>
            <person name="Tao Y."/>
            <person name="Gao C."/>
            <person name="Wu H."/>
            <person name="Li Y."/>
            <person name="Cui Y."/>
            <person name="Guo X."/>
            <person name="Zheng S."/>
            <person name="Wang B."/>
            <person name="Yu K."/>
            <person name="Liang Q."/>
            <person name="Yang W."/>
            <person name="Lou X."/>
            <person name="Chen J."/>
            <person name="Feng M."/>
            <person name="Jian J."/>
            <person name="Zhang X."/>
            <person name="Luo G."/>
            <person name="Jiang Y."/>
            <person name="Liu J."/>
            <person name="Wang Z."/>
            <person name="Sha Y."/>
            <person name="Zhang B."/>
            <person name="Wu H."/>
            <person name="Tang D."/>
            <person name="Shen Q."/>
            <person name="Xue P."/>
            <person name="Zou S."/>
            <person name="Wang X."/>
            <person name="Liu X."/>
            <person name="Wang F."/>
            <person name="Yang Y."/>
            <person name="An X."/>
            <person name="Dong Z."/>
            <person name="Zhang K."/>
            <person name="Zhang X."/>
            <person name="Luo M.C."/>
            <person name="Dvorak J."/>
            <person name="Tong Y."/>
            <person name="Wang J."/>
            <person name="Yang H."/>
            <person name="Li Z."/>
            <person name="Wang D."/>
            <person name="Zhang A."/>
            <person name="Wang J."/>
        </authorList>
    </citation>
    <scope>NUCLEOTIDE SEQUENCE</scope>
    <source>
        <strain evidence="7">cv. G1812</strain>
    </source>
</reference>
<keyword evidence="1 4" id="KW-0732">Signal</keyword>
<proteinExistence type="inferred from homology"/>
<keyword evidence="2" id="KW-1015">Disulfide bond</keyword>
<dbReference type="Pfam" id="PF04043">
    <property type="entry name" value="PMEI"/>
    <property type="match status" value="1"/>
</dbReference>
<accession>A0A8R7TR95</accession>
<reference evidence="6" key="2">
    <citation type="submission" date="2018-03" db="EMBL/GenBank/DDBJ databases">
        <title>The Triticum urartu genome reveals the dynamic nature of wheat genome evolution.</title>
        <authorList>
            <person name="Ling H."/>
            <person name="Ma B."/>
            <person name="Shi X."/>
            <person name="Liu H."/>
            <person name="Dong L."/>
            <person name="Sun H."/>
            <person name="Cao Y."/>
            <person name="Gao Q."/>
            <person name="Zheng S."/>
            <person name="Li Y."/>
            <person name="Yu Y."/>
            <person name="Du H."/>
            <person name="Qi M."/>
            <person name="Li Y."/>
            <person name="Yu H."/>
            <person name="Cui Y."/>
            <person name="Wang N."/>
            <person name="Chen C."/>
            <person name="Wu H."/>
            <person name="Zhao Y."/>
            <person name="Zhang J."/>
            <person name="Li Y."/>
            <person name="Zhou W."/>
            <person name="Zhang B."/>
            <person name="Hu W."/>
            <person name="Eijk M."/>
            <person name="Tang J."/>
            <person name="Witsenboer H."/>
            <person name="Zhao S."/>
            <person name="Li Z."/>
            <person name="Zhang A."/>
            <person name="Wang D."/>
            <person name="Liang C."/>
        </authorList>
    </citation>
    <scope>NUCLEOTIDE SEQUENCE [LARGE SCALE GENOMIC DNA]</scope>
    <source>
        <strain evidence="6">cv. G1812</strain>
    </source>
</reference>
<evidence type="ECO:0000313" key="6">
    <source>
        <dbReference type="EnsemblPlants" id="TuG1812G0300000848.01.T01.cds450873"/>
    </source>
</evidence>
<keyword evidence="7" id="KW-1185">Reference proteome</keyword>
<reference evidence="6" key="3">
    <citation type="submission" date="2022-06" db="UniProtKB">
        <authorList>
            <consortium name="EnsemblPlants"/>
        </authorList>
    </citation>
    <scope>IDENTIFICATION</scope>
</reference>
<evidence type="ECO:0000256" key="4">
    <source>
        <dbReference type="SAM" id="SignalP"/>
    </source>
</evidence>
<dbReference type="InterPro" id="IPR006501">
    <property type="entry name" value="Pectinesterase_inhib_dom"/>
</dbReference>
<dbReference type="GO" id="GO:0004857">
    <property type="term" value="F:enzyme inhibitor activity"/>
    <property type="evidence" value="ECO:0007669"/>
    <property type="project" value="InterPro"/>
</dbReference>
<evidence type="ECO:0000259" key="5">
    <source>
        <dbReference type="SMART" id="SM00856"/>
    </source>
</evidence>
<feature type="domain" description="Pectinesterase inhibitor" evidence="5">
    <location>
        <begin position="25"/>
        <end position="169"/>
    </location>
</feature>
<dbReference type="SUPFAM" id="SSF101148">
    <property type="entry name" value="Plant invertase/pectin methylesterase inhibitor"/>
    <property type="match status" value="1"/>
</dbReference>
<protein>
    <recommendedName>
        <fullName evidence="5">Pectinesterase inhibitor domain-containing protein</fullName>
    </recommendedName>
</protein>
<feature type="signal peptide" evidence="4">
    <location>
        <begin position="1"/>
        <end position="20"/>
    </location>
</feature>
<dbReference type="Gramene" id="TuG1812G0300000848.01.T01">
    <property type="protein sequence ID" value="TuG1812G0300000848.01.T01.cds450873"/>
    <property type="gene ID" value="TuG1812G0300000848.01"/>
</dbReference>
<evidence type="ECO:0000256" key="1">
    <source>
        <dbReference type="ARBA" id="ARBA00022729"/>
    </source>
</evidence>
<dbReference type="AlphaFoldDB" id="A0A8R7TR95"/>
<dbReference type="PANTHER" id="PTHR35357:SF8">
    <property type="entry name" value="OS01G0111000 PROTEIN"/>
    <property type="match status" value="1"/>
</dbReference>
<dbReference type="InterPro" id="IPR035513">
    <property type="entry name" value="Invertase/methylesterase_inhib"/>
</dbReference>